<sequence length="214" mass="23904">MATLLRHFADQFELDYSTLFIEDDAVDHDIVPPTSGGWLTATEQQVTVSSASGTTSVPEALLEYWDGEPPQPGPDWVNSSEALAWFSTGRLSIWRTIREHSLGHFELGGPGLYRVRAHTGDRHEVRQATDKASRQNDEGSGTRTTQVVERFLIRFWPAPSSDTRDMVEAPGSIYPEHSEQNMLAQAIRTIGTSDFAEAVERTERVNRGPGQHRK</sequence>
<organism evidence="2 3">
    <name type="scientific">Amycolatopsis roodepoortensis</name>
    <dbReference type="NCBI Taxonomy" id="700274"/>
    <lineage>
        <taxon>Bacteria</taxon>
        <taxon>Bacillati</taxon>
        <taxon>Actinomycetota</taxon>
        <taxon>Actinomycetes</taxon>
        <taxon>Pseudonocardiales</taxon>
        <taxon>Pseudonocardiaceae</taxon>
        <taxon>Amycolatopsis</taxon>
    </lineage>
</organism>
<evidence type="ECO:0000313" key="3">
    <source>
        <dbReference type="Proteomes" id="UP000656548"/>
    </source>
</evidence>
<gene>
    <name evidence="2" type="ORF">H4W30_002500</name>
</gene>
<dbReference type="EMBL" id="JADBEJ010000004">
    <property type="protein sequence ID" value="MBE1575453.1"/>
    <property type="molecule type" value="Genomic_DNA"/>
</dbReference>
<reference evidence="2 3" key="1">
    <citation type="submission" date="2020-10" db="EMBL/GenBank/DDBJ databases">
        <title>Sequencing the genomes of 1000 actinobacteria strains.</title>
        <authorList>
            <person name="Klenk H.-P."/>
        </authorList>
    </citation>
    <scope>NUCLEOTIDE SEQUENCE [LARGE SCALE GENOMIC DNA]</scope>
    <source>
        <strain evidence="2 3">DSM 46661</strain>
    </source>
</reference>
<keyword evidence="3" id="KW-1185">Reference proteome</keyword>
<dbReference type="Proteomes" id="UP000656548">
    <property type="component" value="Unassembled WGS sequence"/>
</dbReference>
<protein>
    <submittedName>
        <fullName evidence="2">Uncharacterized protein</fullName>
    </submittedName>
</protein>
<evidence type="ECO:0000256" key="1">
    <source>
        <dbReference type="SAM" id="MobiDB-lite"/>
    </source>
</evidence>
<proteinExistence type="predicted"/>
<feature type="compositionally biased region" description="Basic and acidic residues" evidence="1">
    <location>
        <begin position="121"/>
        <end position="137"/>
    </location>
</feature>
<comment type="caution">
    <text evidence="2">The sequence shown here is derived from an EMBL/GenBank/DDBJ whole genome shotgun (WGS) entry which is preliminary data.</text>
</comment>
<dbReference type="RefSeq" id="WP_192742962.1">
    <property type="nucleotide sequence ID" value="NZ_JADBEJ010000004.1"/>
</dbReference>
<accession>A0ABR9L411</accession>
<evidence type="ECO:0000313" key="2">
    <source>
        <dbReference type="EMBL" id="MBE1575453.1"/>
    </source>
</evidence>
<name>A0ABR9L411_9PSEU</name>
<feature type="region of interest" description="Disordered" evidence="1">
    <location>
        <begin position="121"/>
        <end position="144"/>
    </location>
</feature>